<evidence type="ECO:0000313" key="2">
    <source>
        <dbReference type="Proteomes" id="UP000735302"/>
    </source>
</evidence>
<reference evidence="1 2" key="1">
    <citation type="journal article" date="2021" name="Elife">
        <title>Chloroplast acquisition without the gene transfer in kleptoplastic sea slugs, Plakobranchus ocellatus.</title>
        <authorList>
            <person name="Maeda T."/>
            <person name="Takahashi S."/>
            <person name="Yoshida T."/>
            <person name="Shimamura S."/>
            <person name="Takaki Y."/>
            <person name="Nagai Y."/>
            <person name="Toyoda A."/>
            <person name="Suzuki Y."/>
            <person name="Arimoto A."/>
            <person name="Ishii H."/>
            <person name="Satoh N."/>
            <person name="Nishiyama T."/>
            <person name="Hasebe M."/>
            <person name="Maruyama T."/>
            <person name="Minagawa J."/>
            <person name="Obokata J."/>
            <person name="Shigenobu S."/>
        </authorList>
    </citation>
    <scope>NUCLEOTIDE SEQUENCE [LARGE SCALE GENOMIC DNA]</scope>
</reference>
<proteinExistence type="predicted"/>
<dbReference type="Proteomes" id="UP000735302">
    <property type="component" value="Unassembled WGS sequence"/>
</dbReference>
<gene>
    <name evidence="1" type="ORF">PoB_001487200</name>
</gene>
<dbReference type="EMBL" id="BLXT01001848">
    <property type="protein sequence ID" value="GFN88366.1"/>
    <property type="molecule type" value="Genomic_DNA"/>
</dbReference>
<organism evidence="1 2">
    <name type="scientific">Plakobranchus ocellatus</name>
    <dbReference type="NCBI Taxonomy" id="259542"/>
    <lineage>
        <taxon>Eukaryota</taxon>
        <taxon>Metazoa</taxon>
        <taxon>Spiralia</taxon>
        <taxon>Lophotrochozoa</taxon>
        <taxon>Mollusca</taxon>
        <taxon>Gastropoda</taxon>
        <taxon>Heterobranchia</taxon>
        <taxon>Euthyneura</taxon>
        <taxon>Panpulmonata</taxon>
        <taxon>Sacoglossa</taxon>
        <taxon>Placobranchoidea</taxon>
        <taxon>Plakobranchidae</taxon>
        <taxon>Plakobranchus</taxon>
    </lineage>
</organism>
<name>A0AAV3YZI8_9GAST</name>
<evidence type="ECO:0000313" key="1">
    <source>
        <dbReference type="EMBL" id="GFN88366.1"/>
    </source>
</evidence>
<comment type="caution">
    <text evidence="1">The sequence shown here is derived from an EMBL/GenBank/DDBJ whole genome shotgun (WGS) entry which is preliminary data.</text>
</comment>
<sequence>MGTASATSSLSQSLPNIVDLFTMGGLDTKARTCTVERLTVMDIDETLSFREILECQTLRTNFCGPIVKSSFNIMEDILEYSTNRLTTYSFQLWAIIKSHPSA</sequence>
<dbReference type="AlphaFoldDB" id="A0AAV3YZI8"/>
<keyword evidence="2" id="KW-1185">Reference proteome</keyword>
<protein>
    <submittedName>
        <fullName evidence="1">Uncharacterized protein</fullName>
    </submittedName>
</protein>
<accession>A0AAV3YZI8</accession>